<dbReference type="GO" id="GO:0009279">
    <property type="term" value="C:cell outer membrane"/>
    <property type="evidence" value="ECO:0007669"/>
    <property type="project" value="UniProtKB-SubCell"/>
</dbReference>
<dbReference type="Pfam" id="PF07715">
    <property type="entry name" value="Plug"/>
    <property type="match status" value="1"/>
</dbReference>
<evidence type="ECO:0000256" key="15">
    <source>
        <dbReference type="RuleBase" id="RU003357"/>
    </source>
</evidence>
<comment type="subcellular location">
    <subcellularLocation>
        <location evidence="1 14">Cell outer membrane</location>
        <topology evidence="1 14">Multi-pass membrane protein</topology>
    </subcellularLocation>
</comment>
<evidence type="ECO:0000256" key="14">
    <source>
        <dbReference type="PROSITE-ProRule" id="PRU01360"/>
    </source>
</evidence>
<evidence type="ECO:0000256" key="11">
    <source>
        <dbReference type="ARBA" id="ARBA00023136"/>
    </source>
</evidence>
<dbReference type="InterPro" id="IPR036942">
    <property type="entry name" value="Beta-barrel_TonB_sf"/>
</dbReference>
<reference evidence="18 19" key="1">
    <citation type="submission" date="2019-08" db="EMBL/GenBank/DDBJ databases">
        <title>Flavobacterium alkalisoli sp. nov., isolated from rhizosphere soil of Suaeda salsa.</title>
        <authorList>
            <person name="Sun J.-Q."/>
            <person name="Xu L."/>
        </authorList>
    </citation>
    <scope>NUCLEOTIDE SEQUENCE [LARGE SCALE GENOMIC DNA]</scope>
    <source>
        <strain evidence="18 19">XS-5</strain>
    </source>
</reference>
<dbReference type="PROSITE" id="PS01156">
    <property type="entry name" value="TONB_DEPENDENT_REC_2"/>
    <property type="match status" value="1"/>
</dbReference>
<dbReference type="InterPro" id="IPR000531">
    <property type="entry name" value="Beta-barrel_TonB"/>
</dbReference>
<dbReference type="InterPro" id="IPR037066">
    <property type="entry name" value="Plug_dom_sf"/>
</dbReference>
<dbReference type="NCBIfam" id="TIGR01783">
    <property type="entry name" value="TonB-siderophor"/>
    <property type="match status" value="1"/>
</dbReference>
<dbReference type="InterPro" id="IPR039426">
    <property type="entry name" value="TonB-dep_rcpt-like"/>
</dbReference>
<evidence type="ECO:0000259" key="16">
    <source>
        <dbReference type="Pfam" id="PF00593"/>
    </source>
</evidence>
<keyword evidence="13 14" id="KW-0998">Cell outer membrane</keyword>
<dbReference type="CDD" id="cd01347">
    <property type="entry name" value="ligand_gated_channel"/>
    <property type="match status" value="1"/>
</dbReference>
<keyword evidence="4 14" id="KW-1134">Transmembrane beta strand</keyword>
<keyword evidence="19" id="KW-1185">Reference proteome</keyword>
<dbReference type="EMBL" id="CP042831">
    <property type="protein sequence ID" value="QEE51466.1"/>
    <property type="molecule type" value="Genomic_DNA"/>
</dbReference>
<evidence type="ECO:0000256" key="13">
    <source>
        <dbReference type="ARBA" id="ARBA00023237"/>
    </source>
</evidence>
<dbReference type="InterPro" id="IPR013784">
    <property type="entry name" value="Carb-bd-like_fold"/>
</dbReference>
<evidence type="ECO:0000256" key="3">
    <source>
        <dbReference type="ARBA" id="ARBA00022448"/>
    </source>
</evidence>
<dbReference type="InterPro" id="IPR010105">
    <property type="entry name" value="TonB_sidphr_rcpt"/>
</dbReference>
<keyword evidence="7" id="KW-0732">Signal</keyword>
<evidence type="ECO:0000256" key="7">
    <source>
        <dbReference type="ARBA" id="ARBA00022729"/>
    </source>
</evidence>
<keyword evidence="6 14" id="KW-0812">Transmembrane</keyword>
<keyword evidence="8" id="KW-0408">Iron</keyword>
<keyword evidence="3 14" id="KW-0813">Transport</keyword>
<dbReference type="Proteomes" id="UP000321222">
    <property type="component" value="Chromosome"/>
</dbReference>
<sequence length="802" mass="87798">MLICTAVATAQERGKINGTITLSGNTPAENITVVLKGTAFSSVTNTQGNYEIKNVKPGNYVLRVSAIGIVPVEENITLAAGQTISKNFTLAESQEELDEIVIDGKGNKFTRSKSAVVSKMPLKDIENPQVYNVITSELLKEQVVTNFDDALKNAPGIDKLWEATGRGGDGAGYFSLRGFAVQPTMVNGLPSITNGSPDPANMESIEVIKGPSGTLFGSSLVSYGGLININTKKPYNFFGGNISYTAGTYGLNRFTADINTPLNDDKTALFRLNAAYHTENSFQDAGFKKSLFVAPSLSYKVNDKLSFLVNTEFFNGKSTNQTMLFLDRGAELRVHDMNEFKYDNKRSYTGNDLYIETPTFNIQAIMNYKLSEQWTSQTVFSRTSAKSQGYYSYLYESTRFTPVTDGVVLSRYISNQNSETYGTDIQQNFIGDFEIGGLFRNRIVVGLDYFNRNVVNNSGAYVGNGLIYIGDNLQQFNELVLGNTDPATFTDDTGILTQAGTDALLENSPINPSKTSQETYSAYASNVINFLPSLSAMVSLRVDRFANKGDLSTTSDDYNQTAFSPKFGIVFQPILDKVAVFANYMNGFNNIAPITGTSNETFTFDPEQANQFETGAKFNLLNNKVIATVSYYDIKVSNTVIQVAPNEYSQGGERYSRGLEASVTASPINGLNIIAGYSYNDSLLETAAEGDDFAGKRPESAGPRNLANLWASYRFKGGKLNGFGLGFGGNYASKNLIFNRNVGGTFTLPEYTVLNASAFYSVDAFSITLKVDNITNKDYYKGWSTISPQKPRIFSANVTYNF</sequence>
<dbReference type="InterPro" id="IPR010917">
    <property type="entry name" value="TonB_rcpt_CS"/>
</dbReference>
<proteinExistence type="inferred from homology"/>
<evidence type="ECO:0000259" key="17">
    <source>
        <dbReference type="Pfam" id="PF07715"/>
    </source>
</evidence>
<accession>A0A5B9FZE1</accession>
<gene>
    <name evidence="18" type="ORF">FUA48_02615</name>
</gene>
<keyword evidence="10 15" id="KW-0798">TonB box</keyword>
<keyword evidence="12 18" id="KW-0675">Receptor</keyword>
<dbReference type="SUPFAM" id="SSF56935">
    <property type="entry name" value="Porins"/>
    <property type="match status" value="1"/>
</dbReference>
<evidence type="ECO:0000313" key="18">
    <source>
        <dbReference type="EMBL" id="QEE51466.1"/>
    </source>
</evidence>
<keyword evidence="9" id="KW-0406">Ion transport</keyword>
<dbReference type="Pfam" id="PF00593">
    <property type="entry name" value="TonB_dep_Rec_b-barrel"/>
    <property type="match status" value="1"/>
</dbReference>
<evidence type="ECO:0000256" key="9">
    <source>
        <dbReference type="ARBA" id="ARBA00023065"/>
    </source>
</evidence>
<evidence type="ECO:0000256" key="12">
    <source>
        <dbReference type="ARBA" id="ARBA00023170"/>
    </source>
</evidence>
<organism evidence="18 19">
    <name type="scientific">Flavobacterium alkalisoli</name>
    <dbReference type="NCBI Taxonomy" id="2602769"/>
    <lineage>
        <taxon>Bacteria</taxon>
        <taxon>Pseudomonadati</taxon>
        <taxon>Bacteroidota</taxon>
        <taxon>Flavobacteriia</taxon>
        <taxon>Flavobacteriales</taxon>
        <taxon>Flavobacteriaceae</taxon>
        <taxon>Flavobacterium</taxon>
    </lineage>
</organism>
<dbReference type="KEGG" id="fak:FUA48_02615"/>
<dbReference type="PROSITE" id="PS52016">
    <property type="entry name" value="TONB_DEPENDENT_REC_3"/>
    <property type="match status" value="1"/>
</dbReference>
<evidence type="ECO:0000256" key="4">
    <source>
        <dbReference type="ARBA" id="ARBA00022452"/>
    </source>
</evidence>
<evidence type="ECO:0000256" key="1">
    <source>
        <dbReference type="ARBA" id="ARBA00004571"/>
    </source>
</evidence>
<feature type="domain" description="TonB-dependent receptor plug" evidence="17">
    <location>
        <begin position="125"/>
        <end position="219"/>
    </location>
</feature>
<keyword evidence="5" id="KW-0410">Iron transport</keyword>
<dbReference type="InterPro" id="IPR012910">
    <property type="entry name" value="Plug_dom"/>
</dbReference>
<evidence type="ECO:0000256" key="8">
    <source>
        <dbReference type="ARBA" id="ARBA00023004"/>
    </source>
</evidence>
<keyword evidence="11 14" id="KW-0472">Membrane</keyword>
<feature type="domain" description="TonB-dependent receptor-like beta-barrel" evidence="16">
    <location>
        <begin position="325"/>
        <end position="774"/>
    </location>
</feature>
<dbReference type="OrthoDB" id="9775095at2"/>
<dbReference type="AlphaFoldDB" id="A0A5B9FZE1"/>
<dbReference type="GO" id="GO:0015891">
    <property type="term" value="P:siderophore transport"/>
    <property type="evidence" value="ECO:0007669"/>
    <property type="project" value="InterPro"/>
</dbReference>
<evidence type="ECO:0000256" key="2">
    <source>
        <dbReference type="ARBA" id="ARBA00009810"/>
    </source>
</evidence>
<dbReference type="Gene3D" id="2.40.170.20">
    <property type="entry name" value="TonB-dependent receptor, beta-barrel domain"/>
    <property type="match status" value="1"/>
</dbReference>
<evidence type="ECO:0000256" key="10">
    <source>
        <dbReference type="ARBA" id="ARBA00023077"/>
    </source>
</evidence>
<dbReference type="Gene3D" id="2.60.40.1120">
    <property type="entry name" value="Carboxypeptidase-like, regulatory domain"/>
    <property type="match status" value="1"/>
</dbReference>
<dbReference type="Gene3D" id="2.170.130.10">
    <property type="entry name" value="TonB-dependent receptor, plug domain"/>
    <property type="match status" value="1"/>
</dbReference>
<evidence type="ECO:0000256" key="5">
    <source>
        <dbReference type="ARBA" id="ARBA00022496"/>
    </source>
</evidence>
<dbReference type="Pfam" id="PF13715">
    <property type="entry name" value="CarbopepD_reg_2"/>
    <property type="match status" value="1"/>
</dbReference>
<dbReference type="PANTHER" id="PTHR32552:SF68">
    <property type="entry name" value="FERRICHROME OUTER MEMBRANE TRANSPORTER_PHAGE RECEPTOR"/>
    <property type="match status" value="1"/>
</dbReference>
<evidence type="ECO:0000256" key="6">
    <source>
        <dbReference type="ARBA" id="ARBA00022692"/>
    </source>
</evidence>
<dbReference type="GO" id="GO:0030246">
    <property type="term" value="F:carbohydrate binding"/>
    <property type="evidence" value="ECO:0007669"/>
    <property type="project" value="InterPro"/>
</dbReference>
<dbReference type="SUPFAM" id="SSF49452">
    <property type="entry name" value="Starch-binding domain-like"/>
    <property type="match status" value="1"/>
</dbReference>
<dbReference type="GO" id="GO:0038023">
    <property type="term" value="F:signaling receptor activity"/>
    <property type="evidence" value="ECO:0007669"/>
    <property type="project" value="InterPro"/>
</dbReference>
<comment type="similarity">
    <text evidence="2 14 15">Belongs to the TonB-dependent receptor family.</text>
</comment>
<dbReference type="GO" id="GO:0015344">
    <property type="term" value="F:siderophore uptake transmembrane transporter activity"/>
    <property type="evidence" value="ECO:0007669"/>
    <property type="project" value="TreeGrafter"/>
</dbReference>
<protein>
    <submittedName>
        <fullName evidence="18">TonB-dependent receptor</fullName>
    </submittedName>
</protein>
<dbReference type="PANTHER" id="PTHR32552">
    <property type="entry name" value="FERRICHROME IRON RECEPTOR-RELATED"/>
    <property type="match status" value="1"/>
</dbReference>
<name>A0A5B9FZE1_9FLAO</name>
<evidence type="ECO:0000313" key="19">
    <source>
        <dbReference type="Proteomes" id="UP000321222"/>
    </source>
</evidence>